<reference evidence="2 3" key="1">
    <citation type="submission" date="2019-05" db="EMBL/GenBank/DDBJ databases">
        <title>Another draft genome of Portunus trituberculatus and its Hox gene families provides insights of decapod evolution.</title>
        <authorList>
            <person name="Jeong J.-H."/>
            <person name="Song I."/>
            <person name="Kim S."/>
            <person name="Choi T."/>
            <person name="Kim D."/>
            <person name="Ryu S."/>
            <person name="Kim W."/>
        </authorList>
    </citation>
    <scope>NUCLEOTIDE SEQUENCE [LARGE SCALE GENOMIC DNA]</scope>
    <source>
        <tissue evidence="2">Muscle</tissue>
    </source>
</reference>
<keyword evidence="3" id="KW-1185">Reference proteome</keyword>
<dbReference type="Proteomes" id="UP000324222">
    <property type="component" value="Unassembled WGS sequence"/>
</dbReference>
<comment type="caution">
    <text evidence="2">The sequence shown here is derived from an EMBL/GenBank/DDBJ whole genome shotgun (WGS) entry which is preliminary data.</text>
</comment>
<sequence length="144" mass="15806">MVRRGIIPVVGVTISCASLVHQGRHRLCRKRQSPAQPRTPTTQASMPEPSWLSGDINDKIAGMVNFLFDKGRLEEDYKAISEDGITTRPNNCPALAPVECNLQIWEAFKTDARKANARLKDVSGDILKAGIILIKSLLALDQVA</sequence>
<name>A0A5B7E3E1_PORTR</name>
<protein>
    <submittedName>
        <fullName evidence="2">Uncharacterized protein</fullName>
    </submittedName>
</protein>
<proteinExistence type="predicted"/>
<dbReference type="PROSITE" id="PS51257">
    <property type="entry name" value="PROKAR_LIPOPROTEIN"/>
    <property type="match status" value="1"/>
</dbReference>
<evidence type="ECO:0000313" key="3">
    <source>
        <dbReference type="Proteomes" id="UP000324222"/>
    </source>
</evidence>
<feature type="compositionally biased region" description="Polar residues" evidence="1">
    <location>
        <begin position="33"/>
        <end position="45"/>
    </location>
</feature>
<dbReference type="AlphaFoldDB" id="A0A5B7E3E1"/>
<organism evidence="2 3">
    <name type="scientific">Portunus trituberculatus</name>
    <name type="common">Swimming crab</name>
    <name type="synonym">Neptunus trituberculatus</name>
    <dbReference type="NCBI Taxonomy" id="210409"/>
    <lineage>
        <taxon>Eukaryota</taxon>
        <taxon>Metazoa</taxon>
        <taxon>Ecdysozoa</taxon>
        <taxon>Arthropoda</taxon>
        <taxon>Crustacea</taxon>
        <taxon>Multicrustacea</taxon>
        <taxon>Malacostraca</taxon>
        <taxon>Eumalacostraca</taxon>
        <taxon>Eucarida</taxon>
        <taxon>Decapoda</taxon>
        <taxon>Pleocyemata</taxon>
        <taxon>Brachyura</taxon>
        <taxon>Eubrachyura</taxon>
        <taxon>Portunoidea</taxon>
        <taxon>Portunidae</taxon>
        <taxon>Portuninae</taxon>
        <taxon>Portunus</taxon>
    </lineage>
</organism>
<accession>A0A5B7E3E1</accession>
<dbReference type="EMBL" id="VSRR010001829">
    <property type="protein sequence ID" value="MPC27939.1"/>
    <property type="molecule type" value="Genomic_DNA"/>
</dbReference>
<gene>
    <name evidence="2" type="ORF">E2C01_021131</name>
</gene>
<evidence type="ECO:0000256" key="1">
    <source>
        <dbReference type="SAM" id="MobiDB-lite"/>
    </source>
</evidence>
<evidence type="ECO:0000313" key="2">
    <source>
        <dbReference type="EMBL" id="MPC27939.1"/>
    </source>
</evidence>
<feature type="region of interest" description="Disordered" evidence="1">
    <location>
        <begin position="27"/>
        <end position="50"/>
    </location>
</feature>